<evidence type="ECO:0000259" key="1">
    <source>
        <dbReference type="PROSITE" id="PS50994"/>
    </source>
</evidence>
<accession>W8T2T8</accession>
<dbReference type="PANTHER" id="PTHR35004">
    <property type="entry name" value="TRANSPOSASE RV3428C-RELATED"/>
    <property type="match status" value="1"/>
</dbReference>
<dbReference type="PATRIC" id="fig|1286171.3.peg.704"/>
<dbReference type="OrthoDB" id="3193769at2"/>
<dbReference type="Gene3D" id="1.10.10.60">
    <property type="entry name" value="Homeodomain-like"/>
    <property type="match status" value="1"/>
</dbReference>
<dbReference type="PANTHER" id="PTHR35004:SF7">
    <property type="entry name" value="INTEGRASE PROTEIN"/>
    <property type="match status" value="1"/>
</dbReference>
<dbReference type="AlphaFoldDB" id="W8T2T8"/>
<gene>
    <name evidence="2" type="primary">nmoT3</name>
    <name evidence="2" type="ORF">EAL2_c07580</name>
</gene>
<dbReference type="InterPro" id="IPR054353">
    <property type="entry name" value="IstA-like_C"/>
</dbReference>
<dbReference type="CDD" id="cd00093">
    <property type="entry name" value="HTH_XRE"/>
    <property type="match status" value="1"/>
</dbReference>
<dbReference type="KEGG" id="eac:EAL2_c07580"/>
<dbReference type="HOGENOM" id="CLU_020626_2_0_9"/>
<evidence type="ECO:0000313" key="2">
    <source>
        <dbReference type="EMBL" id="AHM56059.1"/>
    </source>
</evidence>
<feature type="domain" description="Integrase catalytic" evidence="1">
    <location>
        <begin position="124"/>
        <end position="298"/>
    </location>
</feature>
<dbReference type="InterPro" id="IPR001584">
    <property type="entry name" value="Integrase_cat-core"/>
</dbReference>
<dbReference type="InterPro" id="IPR009057">
    <property type="entry name" value="Homeodomain-like_sf"/>
</dbReference>
<organism evidence="2 3">
    <name type="scientific">Peptoclostridium acidaminophilum DSM 3953</name>
    <dbReference type="NCBI Taxonomy" id="1286171"/>
    <lineage>
        <taxon>Bacteria</taxon>
        <taxon>Bacillati</taxon>
        <taxon>Bacillota</taxon>
        <taxon>Clostridia</taxon>
        <taxon>Peptostreptococcales</taxon>
        <taxon>Peptoclostridiaceae</taxon>
        <taxon>Peptoclostridium</taxon>
    </lineage>
</organism>
<dbReference type="GO" id="GO:0015074">
    <property type="term" value="P:DNA integration"/>
    <property type="evidence" value="ECO:0007669"/>
    <property type="project" value="InterPro"/>
</dbReference>
<reference evidence="2 3" key="1">
    <citation type="journal article" date="2014" name="Genome Announc.">
        <title>Complete Genome Sequence of Amino Acid-Utilizing Eubacterium acidaminophilum al-2 (DSM 3953).</title>
        <authorList>
            <person name="Poehlein A."/>
            <person name="Andreesen J.R."/>
            <person name="Daniel R."/>
        </authorList>
    </citation>
    <scope>NUCLEOTIDE SEQUENCE [LARGE SCALE GENOMIC DNA]</scope>
    <source>
        <strain evidence="2 3">DSM 3953</strain>
    </source>
</reference>
<name>W8T2T8_PEPAC</name>
<dbReference type="InterPro" id="IPR001387">
    <property type="entry name" value="Cro/C1-type_HTH"/>
</dbReference>
<dbReference type="EMBL" id="CP007452">
    <property type="protein sequence ID" value="AHM56059.1"/>
    <property type="molecule type" value="Genomic_DNA"/>
</dbReference>
<evidence type="ECO:0000313" key="3">
    <source>
        <dbReference type="Proteomes" id="UP000019591"/>
    </source>
</evidence>
<sequence>MIIDVDIYQKIREMSTIQGMSQRAIAKTLGISRNTVKKYCDGDSVPWERKEYNRKADILTDDVLKFILHCLEEDKSENINKQQHTARRIYQRLVTEKQFAGGESTVRLAVKRIKGNIPKSFIPLEFDPGEALQIDWGEATVYLDGIKNKINLFCARLCFSCAIFVMAFKHQNEESFLEGQQKAFEFFGGIPHKTIFDNAKVAVKEGFGQYAKIQNRYKAFSAHYAFQPLFCNIASGNEKGLVENLVGFSRRNFLVPVPRIKNLSELNSLLSEKCNEYKQHMIQGREGTVGMRLFQEASYFYSLPKYSFDTSKTAIAKVNEYSTVRFDKNNYSVPATLIGQEATIKAYGNEIRIHHKSAVVASYDRIYGPGGYTSYTLEHYMPLLGRKPRSVFNAKPVRQAIQRDLLNGGMKFPNANRDTVKLLRLCLDYGTDRIIGIKNQIPATVSPTIDLVRSYLDGPVSNGVISVATDISVDNVDLSAYDAKFKVAVNG</sequence>
<dbReference type="SUPFAM" id="SSF46689">
    <property type="entry name" value="Homeodomain-like"/>
    <property type="match status" value="1"/>
</dbReference>
<dbReference type="Pfam" id="PF22483">
    <property type="entry name" value="Mu-transpos_C_2"/>
    <property type="match status" value="1"/>
</dbReference>
<dbReference type="PROSITE" id="PS50994">
    <property type="entry name" value="INTEGRASE"/>
    <property type="match status" value="1"/>
</dbReference>
<dbReference type="eggNOG" id="COG4584">
    <property type="taxonomic scope" value="Bacteria"/>
</dbReference>
<protein>
    <submittedName>
        <fullName evidence="2">Transposase NmoT</fullName>
    </submittedName>
</protein>
<dbReference type="NCBIfam" id="NF033546">
    <property type="entry name" value="transpos_IS21"/>
    <property type="match status" value="1"/>
</dbReference>
<dbReference type="Proteomes" id="UP000019591">
    <property type="component" value="Chromosome"/>
</dbReference>
<dbReference type="STRING" id="1286171.EAL2_c07580"/>
<keyword evidence="3" id="KW-1185">Reference proteome</keyword>
<proteinExistence type="predicted"/>